<keyword evidence="2" id="KW-1185">Reference proteome</keyword>
<dbReference type="EMBL" id="CABIJS010000111">
    <property type="protein sequence ID" value="VUZ43372.1"/>
    <property type="molecule type" value="Genomic_DNA"/>
</dbReference>
<protein>
    <submittedName>
        <fullName evidence="1">Uncharacterized protein</fullName>
    </submittedName>
</protein>
<accession>A0A564Y7X2</accession>
<evidence type="ECO:0000313" key="1">
    <source>
        <dbReference type="EMBL" id="VUZ43372.1"/>
    </source>
</evidence>
<sequence length="57" mass="6571">FLRFLLISSLSLPRFPFSLSLTRFNPRCGFLEYIFGLINSWCSAPRLFLAPTRTATN</sequence>
<organism evidence="1 2">
    <name type="scientific">Hymenolepis diminuta</name>
    <name type="common">Rat tapeworm</name>
    <dbReference type="NCBI Taxonomy" id="6216"/>
    <lineage>
        <taxon>Eukaryota</taxon>
        <taxon>Metazoa</taxon>
        <taxon>Spiralia</taxon>
        <taxon>Lophotrochozoa</taxon>
        <taxon>Platyhelminthes</taxon>
        <taxon>Cestoda</taxon>
        <taxon>Eucestoda</taxon>
        <taxon>Cyclophyllidea</taxon>
        <taxon>Hymenolepididae</taxon>
        <taxon>Hymenolepis</taxon>
    </lineage>
</organism>
<gene>
    <name evidence="1" type="ORF">WMSIL1_LOCUS4077</name>
</gene>
<feature type="non-terminal residue" evidence="1">
    <location>
        <position position="1"/>
    </location>
</feature>
<evidence type="ECO:0000313" key="2">
    <source>
        <dbReference type="Proteomes" id="UP000321570"/>
    </source>
</evidence>
<proteinExistence type="predicted"/>
<dbReference type="Proteomes" id="UP000321570">
    <property type="component" value="Unassembled WGS sequence"/>
</dbReference>
<dbReference type="AlphaFoldDB" id="A0A564Y7X2"/>
<name>A0A564Y7X2_HYMDI</name>
<reference evidence="1 2" key="1">
    <citation type="submission" date="2019-07" db="EMBL/GenBank/DDBJ databases">
        <authorList>
            <person name="Jastrzebski P J."/>
            <person name="Paukszto L."/>
            <person name="Jastrzebski P J."/>
        </authorList>
    </citation>
    <scope>NUCLEOTIDE SEQUENCE [LARGE SCALE GENOMIC DNA]</scope>
    <source>
        <strain evidence="1 2">WMS-il1</strain>
    </source>
</reference>